<dbReference type="PROSITE" id="PS50127">
    <property type="entry name" value="UBC_2"/>
    <property type="match status" value="1"/>
</dbReference>
<keyword evidence="3" id="KW-1185">Reference proteome</keyword>
<proteinExistence type="predicted"/>
<dbReference type="InParanoid" id="D2VFP5"/>
<dbReference type="eggNOG" id="KOG0419">
    <property type="taxonomic scope" value="Eukaryota"/>
</dbReference>
<dbReference type="STRING" id="5762.D2VFP5"/>
<feature type="non-terminal residue" evidence="2">
    <location>
        <position position="120"/>
    </location>
</feature>
<dbReference type="SUPFAM" id="SSF54495">
    <property type="entry name" value="UBC-like"/>
    <property type="match status" value="1"/>
</dbReference>
<dbReference type="Pfam" id="PF00179">
    <property type="entry name" value="UQ_con"/>
    <property type="match status" value="1"/>
</dbReference>
<feature type="domain" description="UBC core" evidence="1">
    <location>
        <begin position="1"/>
        <end position="120"/>
    </location>
</feature>
<dbReference type="PANTHER" id="PTHR24067">
    <property type="entry name" value="UBIQUITIN-CONJUGATING ENZYME E2"/>
    <property type="match status" value="1"/>
</dbReference>
<reference evidence="2 3" key="1">
    <citation type="journal article" date="2010" name="Cell">
        <title>The genome of Naegleria gruberi illuminates early eukaryotic versatility.</title>
        <authorList>
            <person name="Fritz-Laylin L.K."/>
            <person name="Prochnik S.E."/>
            <person name="Ginger M.L."/>
            <person name="Dacks J.B."/>
            <person name="Carpenter M.L."/>
            <person name="Field M.C."/>
            <person name="Kuo A."/>
            <person name="Paredez A."/>
            <person name="Chapman J."/>
            <person name="Pham J."/>
            <person name="Shu S."/>
            <person name="Neupane R."/>
            <person name="Cipriano M."/>
            <person name="Mancuso J."/>
            <person name="Tu H."/>
            <person name="Salamov A."/>
            <person name="Lindquist E."/>
            <person name="Shapiro H."/>
            <person name="Lucas S."/>
            <person name="Grigoriev I.V."/>
            <person name="Cande W.Z."/>
            <person name="Fulton C."/>
            <person name="Rokhsar D.S."/>
            <person name="Dawson S.C."/>
        </authorList>
    </citation>
    <scope>NUCLEOTIDE SEQUENCE [LARGE SCALE GENOMIC DNA]</scope>
    <source>
        <strain evidence="2 3">NEG-M</strain>
    </source>
</reference>
<dbReference type="Gene3D" id="3.10.110.10">
    <property type="entry name" value="Ubiquitin Conjugating Enzyme"/>
    <property type="match status" value="1"/>
</dbReference>
<dbReference type="AlphaFoldDB" id="D2VFP5"/>
<dbReference type="SMART" id="SM00212">
    <property type="entry name" value="UBCc"/>
    <property type="match status" value="1"/>
</dbReference>
<dbReference type="EMBL" id="GG738868">
    <property type="protein sequence ID" value="EFC44394.1"/>
    <property type="molecule type" value="Genomic_DNA"/>
</dbReference>
<feature type="non-terminal residue" evidence="2">
    <location>
        <position position="1"/>
    </location>
</feature>
<gene>
    <name evidence="2" type="ORF">NAEGRDRAFT_5134</name>
</gene>
<dbReference type="Proteomes" id="UP000006671">
    <property type="component" value="Unassembled WGS sequence"/>
</dbReference>
<accession>D2VFP5</accession>
<dbReference type="OrthoDB" id="109543at2759"/>
<dbReference type="CDD" id="cd23955">
    <property type="entry name" value="UBCc_invertebrate"/>
    <property type="match status" value="1"/>
</dbReference>
<dbReference type="InterPro" id="IPR000608">
    <property type="entry name" value="UBC"/>
</dbReference>
<evidence type="ECO:0000313" key="2">
    <source>
        <dbReference type="EMBL" id="EFC44394.1"/>
    </source>
</evidence>
<dbReference type="VEuPathDB" id="AmoebaDB:NAEGRDRAFT_5134"/>
<protein>
    <submittedName>
        <fullName evidence="2">Predicted protein</fullName>
    </submittedName>
</protein>
<sequence length="120" mass="14158">AAKRLLEDLKQLNRQSELKYISAQPLSNNLFEWHCNLYGNEESMYKECCYHFIIKFPKDYPHNPPQIEACSDLLHPQVYNRKVCLELTQQKEGTEENADGWSCSYTVFSILMQLQSFLFD</sequence>
<dbReference type="InterPro" id="IPR050113">
    <property type="entry name" value="Ub_conjugating_enzyme"/>
</dbReference>
<dbReference type="KEGG" id="ngr:NAEGRDRAFT_5134"/>
<organism evidence="3">
    <name type="scientific">Naegleria gruberi</name>
    <name type="common">Amoeba</name>
    <dbReference type="NCBI Taxonomy" id="5762"/>
    <lineage>
        <taxon>Eukaryota</taxon>
        <taxon>Discoba</taxon>
        <taxon>Heterolobosea</taxon>
        <taxon>Tetramitia</taxon>
        <taxon>Eutetramitia</taxon>
        <taxon>Vahlkampfiidae</taxon>
        <taxon>Naegleria</taxon>
    </lineage>
</organism>
<evidence type="ECO:0000313" key="3">
    <source>
        <dbReference type="Proteomes" id="UP000006671"/>
    </source>
</evidence>
<dbReference type="GeneID" id="8850140"/>
<name>D2VFP5_NAEGR</name>
<evidence type="ECO:0000259" key="1">
    <source>
        <dbReference type="PROSITE" id="PS50127"/>
    </source>
</evidence>
<dbReference type="RefSeq" id="XP_002677138.1">
    <property type="nucleotide sequence ID" value="XM_002677092.1"/>
</dbReference>
<dbReference type="InterPro" id="IPR016135">
    <property type="entry name" value="UBQ-conjugating_enzyme/RWD"/>
</dbReference>